<dbReference type="Pfam" id="PF02934">
    <property type="entry name" value="GatB_N"/>
    <property type="match status" value="1"/>
</dbReference>
<dbReference type="PROSITE" id="PS01234">
    <property type="entry name" value="GATB"/>
    <property type="match status" value="1"/>
</dbReference>
<dbReference type="SUPFAM" id="SSF55931">
    <property type="entry name" value="Glutamine synthetase/guanido kinase"/>
    <property type="match status" value="1"/>
</dbReference>
<dbReference type="GO" id="GO:0050566">
    <property type="term" value="F:asparaginyl-tRNA synthase (glutamine-hydrolyzing) activity"/>
    <property type="evidence" value="ECO:0007669"/>
    <property type="project" value="RHEA"/>
</dbReference>
<keyword evidence="4 10" id="KW-0547">Nucleotide-binding</keyword>
<reference evidence="11 12" key="1">
    <citation type="submission" date="2017-11" db="EMBL/GenBank/DDBJ databases">
        <title>Genome sequence of Entomoplasma freundtii BARC 318 (ATCC 51999).</title>
        <authorList>
            <person name="Lo W.-S."/>
            <person name="Gasparich G.E."/>
            <person name="Kuo C.-H."/>
        </authorList>
    </citation>
    <scope>NUCLEOTIDE SEQUENCE [LARGE SCALE GENOMIC DNA]</scope>
    <source>
        <strain evidence="11 12">BARC 318</strain>
    </source>
</reference>
<gene>
    <name evidence="10 11" type="primary">gatB</name>
    <name evidence="11" type="ORF">EFREU_v1c06030</name>
</gene>
<dbReference type="NCBIfam" id="TIGR00133">
    <property type="entry name" value="gatB"/>
    <property type="match status" value="1"/>
</dbReference>
<dbReference type="PANTHER" id="PTHR11659">
    <property type="entry name" value="GLUTAMYL-TRNA GLN AMIDOTRANSFERASE SUBUNIT B MITOCHONDRIAL AND PROKARYOTIC PET112-RELATED"/>
    <property type="match status" value="1"/>
</dbReference>
<dbReference type="HAMAP" id="MF_00121">
    <property type="entry name" value="GatB"/>
    <property type="match status" value="1"/>
</dbReference>
<keyword evidence="11" id="KW-0808">Transferase</keyword>
<proteinExistence type="inferred from homology"/>
<comment type="function">
    <text evidence="7 10">Allows the formation of correctly charged Asn-tRNA(Asn) or Gln-tRNA(Gln) through the transamidation of misacylated Asp-tRNA(Asn) or Glu-tRNA(Gln) in organisms which lack either or both of asparaginyl-tRNA or glutaminyl-tRNA synthetases. The reaction takes place in the presence of glutamine and ATP through an activated phospho-Asp-tRNA(Asn) or phospho-Glu-tRNA(Gln).</text>
</comment>
<dbReference type="GO" id="GO:0050567">
    <property type="term" value="F:glutaminyl-tRNA synthase (glutamine-hydrolyzing) activity"/>
    <property type="evidence" value="ECO:0007669"/>
    <property type="project" value="UniProtKB-UniRule"/>
</dbReference>
<dbReference type="InterPro" id="IPR017959">
    <property type="entry name" value="Asn/Gln-tRNA_amidoTrfase_suB/E"/>
</dbReference>
<comment type="subunit">
    <text evidence="2 10">Heterotrimer of A, B and C subunits.</text>
</comment>
<evidence type="ECO:0000256" key="6">
    <source>
        <dbReference type="ARBA" id="ARBA00022917"/>
    </source>
</evidence>
<dbReference type="InterPro" id="IPR023168">
    <property type="entry name" value="GatB_Yqey_C_2"/>
</dbReference>
<evidence type="ECO:0000256" key="3">
    <source>
        <dbReference type="ARBA" id="ARBA00022598"/>
    </source>
</evidence>
<comment type="catalytic activity">
    <reaction evidence="9 10">
        <text>L-glutamyl-tRNA(Gln) + L-glutamine + ATP + H2O = L-glutaminyl-tRNA(Gln) + L-glutamate + ADP + phosphate + H(+)</text>
        <dbReference type="Rhea" id="RHEA:17521"/>
        <dbReference type="Rhea" id="RHEA-COMP:9681"/>
        <dbReference type="Rhea" id="RHEA-COMP:9684"/>
        <dbReference type="ChEBI" id="CHEBI:15377"/>
        <dbReference type="ChEBI" id="CHEBI:15378"/>
        <dbReference type="ChEBI" id="CHEBI:29985"/>
        <dbReference type="ChEBI" id="CHEBI:30616"/>
        <dbReference type="ChEBI" id="CHEBI:43474"/>
        <dbReference type="ChEBI" id="CHEBI:58359"/>
        <dbReference type="ChEBI" id="CHEBI:78520"/>
        <dbReference type="ChEBI" id="CHEBI:78521"/>
        <dbReference type="ChEBI" id="CHEBI:456216"/>
    </reaction>
</comment>
<dbReference type="InterPro" id="IPR017958">
    <property type="entry name" value="Gln-tRNA_amidoTrfase_suB_CS"/>
</dbReference>
<keyword evidence="12" id="KW-1185">Reference proteome</keyword>
<organism evidence="11 12">
    <name type="scientific">Entomoplasma freundtii</name>
    <dbReference type="NCBI Taxonomy" id="74700"/>
    <lineage>
        <taxon>Bacteria</taxon>
        <taxon>Bacillati</taxon>
        <taxon>Mycoplasmatota</taxon>
        <taxon>Mollicutes</taxon>
        <taxon>Entomoplasmatales</taxon>
        <taxon>Entomoplasmataceae</taxon>
        <taxon>Entomoplasma</taxon>
    </lineage>
</organism>
<evidence type="ECO:0000313" key="12">
    <source>
        <dbReference type="Proteomes" id="UP000232222"/>
    </source>
</evidence>
<comment type="catalytic activity">
    <reaction evidence="8 10">
        <text>L-aspartyl-tRNA(Asn) + L-glutamine + ATP + H2O = L-asparaginyl-tRNA(Asn) + L-glutamate + ADP + phosphate + 2 H(+)</text>
        <dbReference type="Rhea" id="RHEA:14513"/>
        <dbReference type="Rhea" id="RHEA-COMP:9674"/>
        <dbReference type="Rhea" id="RHEA-COMP:9677"/>
        <dbReference type="ChEBI" id="CHEBI:15377"/>
        <dbReference type="ChEBI" id="CHEBI:15378"/>
        <dbReference type="ChEBI" id="CHEBI:29985"/>
        <dbReference type="ChEBI" id="CHEBI:30616"/>
        <dbReference type="ChEBI" id="CHEBI:43474"/>
        <dbReference type="ChEBI" id="CHEBI:58359"/>
        <dbReference type="ChEBI" id="CHEBI:78515"/>
        <dbReference type="ChEBI" id="CHEBI:78516"/>
        <dbReference type="ChEBI" id="CHEBI:456216"/>
    </reaction>
</comment>
<name>A0A2K8NVG2_9MOLU</name>
<dbReference type="GO" id="GO:0005524">
    <property type="term" value="F:ATP binding"/>
    <property type="evidence" value="ECO:0007669"/>
    <property type="project" value="UniProtKB-KW"/>
</dbReference>
<dbReference type="InterPro" id="IPR018027">
    <property type="entry name" value="Asn/Gln_amidotransferase"/>
</dbReference>
<keyword evidence="3 10" id="KW-0436">Ligase</keyword>
<evidence type="ECO:0000256" key="10">
    <source>
        <dbReference type="HAMAP-Rule" id="MF_00121"/>
    </source>
</evidence>
<evidence type="ECO:0000256" key="9">
    <source>
        <dbReference type="ARBA" id="ARBA00047913"/>
    </source>
</evidence>
<dbReference type="NCBIfam" id="NF004014">
    <property type="entry name" value="PRK05477.1-4"/>
    <property type="match status" value="1"/>
</dbReference>
<dbReference type="SMART" id="SM00845">
    <property type="entry name" value="GatB_Yqey"/>
    <property type="match status" value="1"/>
</dbReference>
<dbReference type="NCBIfam" id="NF004012">
    <property type="entry name" value="PRK05477.1-2"/>
    <property type="match status" value="1"/>
</dbReference>
<keyword evidence="5 10" id="KW-0067">ATP-binding</keyword>
<evidence type="ECO:0000256" key="8">
    <source>
        <dbReference type="ARBA" id="ARBA00047380"/>
    </source>
</evidence>
<keyword evidence="6 10" id="KW-0648">Protein biosynthesis</keyword>
<dbReference type="EC" id="6.3.5.-" evidence="10"/>
<evidence type="ECO:0000256" key="2">
    <source>
        <dbReference type="ARBA" id="ARBA00011123"/>
    </source>
</evidence>
<dbReference type="Gene3D" id="1.10.10.410">
    <property type="match status" value="1"/>
</dbReference>
<sequence>MLNNLEVIIGIENHVELKTKTKMFSPSPIIFGAHPNTAVHEIDLGYPGAMPSVNKEGVRLALLATNALKMTIDPLLIFDRKNYFYPDLAKGFQITQQFHPIGKEGKLEIQLSDMETKMIAIERLHIEEDTAKQIHKGDQTYLDYNRSGIGLIEIVTKPVMRSADEAVAYVEKLRETLLYLGVSDVKMNEGSLRCDVNISLRPYGKDQFGSKVEIKNLNSLMNVRKAIDFEIKRQTEILLNNQVVIQETRRFDEATQTTISMRSKADAIDYRYVAEPNITPIALDPEWIESVIATSPQLADEKRTIFQKKYGLKLVDINLLLTSREMTTFFEEVLSLTKPSDASKVLNYLLGDIQSELNTKNEIITDTKITPAKLAKLIEYFNANVISSKHFKTLIPLAMRDEASIDNLIEENHLKLIADPKILQNHLQTLIDQNQSVVAQYQERPERVLKTIMGQLMKITQGNASPDIAQQILVALLKSK</sequence>
<dbReference type="Proteomes" id="UP000232222">
    <property type="component" value="Chromosome"/>
</dbReference>
<dbReference type="PANTHER" id="PTHR11659:SF0">
    <property type="entry name" value="GLUTAMYL-TRNA(GLN) AMIDOTRANSFERASE SUBUNIT B, MITOCHONDRIAL"/>
    <property type="match status" value="1"/>
</dbReference>
<dbReference type="Pfam" id="PF02637">
    <property type="entry name" value="GatB_Yqey"/>
    <property type="match status" value="1"/>
</dbReference>
<dbReference type="SUPFAM" id="SSF89095">
    <property type="entry name" value="GatB/YqeY motif"/>
    <property type="match status" value="1"/>
</dbReference>
<dbReference type="EMBL" id="CP024962">
    <property type="protein sequence ID" value="ATZ16623.1"/>
    <property type="molecule type" value="Genomic_DNA"/>
</dbReference>
<dbReference type="InterPro" id="IPR014746">
    <property type="entry name" value="Gln_synth/guanido_kin_cat_dom"/>
</dbReference>
<evidence type="ECO:0000256" key="7">
    <source>
        <dbReference type="ARBA" id="ARBA00024799"/>
    </source>
</evidence>
<protein>
    <recommendedName>
        <fullName evidence="10">Aspartyl/glutamyl-tRNA(Asn/Gln) amidotransferase subunit B</fullName>
        <shortName evidence="10">Asp/Glu-ADT subunit B</shortName>
        <ecNumber evidence="10">6.3.5.-</ecNumber>
    </recommendedName>
</protein>
<dbReference type="GO" id="GO:0006412">
    <property type="term" value="P:translation"/>
    <property type="evidence" value="ECO:0007669"/>
    <property type="project" value="UniProtKB-UniRule"/>
</dbReference>
<dbReference type="KEGG" id="efr:EFREU_v1c06030"/>
<evidence type="ECO:0000256" key="5">
    <source>
        <dbReference type="ARBA" id="ARBA00022840"/>
    </source>
</evidence>
<evidence type="ECO:0000313" key="11">
    <source>
        <dbReference type="EMBL" id="ATZ16623.1"/>
    </source>
</evidence>
<dbReference type="AlphaFoldDB" id="A0A2K8NVG2"/>
<evidence type="ECO:0000256" key="1">
    <source>
        <dbReference type="ARBA" id="ARBA00005306"/>
    </source>
</evidence>
<comment type="similarity">
    <text evidence="1 10">Belongs to the GatB/GatE family. GatB subfamily.</text>
</comment>
<dbReference type="InterPro" id="IPR006075">
    <property type="entry name" value="Asn/Gln-tRNA_Trfase_suB/E_cat"/>
</dbReference>
<dbReference type="InterPro" id="IPR004413">
    <property type="entry name" value="GatB"/>
</dbReference>
<dbReference type="GO" id="GO:0016740">
    <property type="term" value="F:transferase activity"/>
    <property type="evidence" value="ECO:0007669"/>
    <property type="project" value="UniProtKB-KW"/>
</dbReference>
<evidence type="ECO:0000256" key="4">
    <source>
        <dbReference type="ARBA" id="ARBA00022741"/>
    </source>
</evidence>
<accession>A0A2K8NVG2</accession>
<dbReference type="GO" id="GO:0070681">
    <property type="term" value="P:glutaminyl-tRNAGln biosynthesis via transamidation"/>
    <property type="evidence" value="ECO:0007669"/>
    <property type="project" value="TreeGrafter"/>
</dbReference>
<dbReference type="InterPro" id="IPR003789">
    <property type="entry name" value="Asn/Gln_tRNA_amidoTrase-B-like"/>
</dbReference>